<reference evidence="1 2" key="1">
    <citation type="submission" date="2014-01" db="EMBL/GenBank/DDBJ databases">
        <title>Full genme sequencing of cellulolytic bacterium Gynuella sunshinyii YC6258T gen. nov., sp. nov.</title>
        <authorList>
            <person name="Khan H."/>
            <person name="Chung E.J."/>
            <person name="Chung Y.R."/>
        </authorList>
    </citation>
    <scope>NUCLEOTIDE SEQUENCE [LARGE SCALE GENOMIC DNA]</scope>
    <source>
        <strain evidence="1 2">YC6258</strain>
    </source>
</reference>
<dbReference type="Proteomes" id="UP000032266">
    <property type="component" value="Chromosome"/>
</dbReference>
<dbReference type="STRING" id="1445510.YC6258_02110"/>
<evidence type="ECO:0000313" key="1">
    <source>
        <dbReference type="EMBL" id="AJQ94152.1"/>
    </source>
</evidence>
<dbReference type="EMBL" id="CP007142">
    <property type="protein sequence ID" value="AJQ94152.1"/>
    <property type="molecule type" value="Genomic_DNA"/>
</dbReference>
<dbReference type="AlphaFoldDB" id="A0A0C5VHK5"/>
<dbReference type="KEGG" id="gsn:YC6258_02110"/>
<name>A0A0C5VHK5_9GAMM</name>
<dbReference type="RefSeq" id="WP_169748952.1">
    <property type="nucleotide sequence ID" value="NZ_CP007142.1"/>
</dbReference>
<evidence type="ECO:0000313" key="2">
    <source>
        <dbReference type="Proteomes" id="UP000032266"/>
    </source>
</evidence>
<organism evidence="1 2">
    <name type="scientific">Gynuella sunshinyii YC6258</name>
    <dbReference type="NCBI Taxonomy" id="1445510"/>
    <lineage>
        <taxon>Bacteria</taxon>
        <taxon>Pseudomonadati</taxon>
        <taxon>Pseudomonadota</taxon>
        <taxon>Gammaproteobacteria</taxon>
        <taxon>Oceanospirillales</taxon>
        <taxon>Saccharospirillaceae</taxon>
        <taxon>Gynuella</taxon>
    </lineage>
</organism>
<gene>
    <name evidence="1" type="ORF">YC6258_02110</name>
</gene>
<keyword evidence="2" id="KW-1185">Reference proteome</keyword>
<dbReference type="HOGENOM" id="CLU_2973102_0_0_6"/>
<sequence length="58" mass="6513">MVPPGLAARQFSRAIQQRINAGLSIKLIRIISLFTRRVFVSGVGHKGFTIGLFQCERR</sequence>
<protein>
    <submittedName>
        <fullName evidence="1">Uncharacterized protein</fullName>
    </submittedName>
</protein>
<accession>A0A0C5VHK5</accession>
<proteinExistence type="predicted"/>